<evidence type="ECO:0000256" key="1">
    <source>
        <dbReference type="SAM" id="MobiDB-lite"/>
    </source>
</evidence>
<gene>
    <name evidence="2" type="ORF">B2M26_05585</name>
</gene>
<sequence length="95" mass="10756">MQLKGTIFLRKNTLQQKSDMTAELSYITNVWETLMHEEFPEGPYGASLYPHDKPGKVTPWEENQQVVSRFKDENPAFSEGRMPPPGSEPSGSQLS</sequence>
<protein>
    <submittedName>
        <fullName evidence="2">Uncharacterized protein</fullName>
    </submittedName>
</protein>
<evidence type="ECO:0000313" key="3">
    <source>
        <dbReference type="Proteomes" id="UP000190229"/>
    </source>
</evidence>
<dbReference type="EMBL" id="MWPS01000016">
    <property type="protein sequence ID" value="OPG16355.1"/>
    <property type="molecule type" value="Genomic_DNA"/>
</dbReference>
<comment type="caution">
    <text evidence="2">The sequence shown here is derived from an EMBL/GenBank/DDBJ whole genome shotgun (WGS) entry which is preliminary data.</text>
</comment>
<evidence type="ECO:0000313" key="2">
    <source>
        <dbReference type="EMBL" id="OPG16355.1"/>
    </source>
</evidence>
<reference evidence="2 3" key="1">
    <citation type="submission" date="2017-02" db="EMBL/GenBank/DDBJ databases">
        <title>Draft genome of Acidibacillus ferrooxidans Huett2.</title>
        <authorList>
            <person name="Schopf S."/>
        </authorList>
    </citation>
    <scope>NUCLEOTIDE SEQUENCE [LARGE SCALE GENOMIC DNA]</scope>
    <source>
        <strain evidence="2 3">Huett2</strain>
    </source>
</reference>
<proteinExistence type="predicted"/>
<accession>A0A1V4ETU1</accession>
<dbReference type="Proteomes" id="UP000190229">
    <property type="component" value="Unassembled WGS sequence"/>
</dbReference>
<feature type="region of interest" description="Disordered" evidence="1">
    <location>
        <begin position="71"/>
        <end position="95"/>
    </location>
</feature>
<keyword evidence="3" id="KW-1185">Reference proteome</keyword>
<name>A0A1V4ETU1_9BACL</name>
<dbReference type="RefSeq" id="WP_079290172.1">
    <property type="nucleotide sequence ID" value="NZ_MWPS01000016.1"/>
</dbReference>
<organism evidence="2 3">
    <name type="scientific">Ferroacidibacillus organovorans</name>
    <dbReference type="NCBI Taxonomy" id="1765683"/>
    <lineage>
        <taxon>Bacteria</taxon>
        <taxon>Bacillati</taxon>
        <taxon>Bacillota</taxon>
        <taxon>Bacilli</taxon>
        <taxon>Bacillales</taxon>
        <taxon>Alicyclobacillaceae</taxon>
        <taxon>Ferroacidibacillus</taxon>
    </lineage>
</organism>
<dbReference type="AlphaFoldDB" id="A0A1V4ETU1"/>